<dbReference type="PROSITE" id="PS51935">
    <property type="entry name" value="NLPC_P60"/>
    <property type="match status" value="1"/>
</dbReference>
<dbReference type="Pfam" id="PF00877">
    <property type="entry name" value="NLPC_P60"/>
    <property type="match status" value="1"/>
</dbReference>
<dbReference type="InterPro" id="IPR035992">
    <property type="entry name" value="Ricin_B-like_lectins"/>
</dbReference>
<comment type="similarity">
    <text evidence="1">Belongs to the peptidase C40 family.</text>
</comment>
<dbReference type="AlphaFoldDB" id="C0B963"/>
<gene>
    <name evidence="8" type="ORF">COPCOM_01689</name>
</gene>
<dbReference type="RefSeq" id="WP_008369632.1">
    <property type="nucleotide sequence ID" value="NZ_CP102277.1"/>
</dbReference>
<evidence type="ECO:0000313" key="8">
    <source>
        <dbReference type="EMBL" id="EEG89815.1"/>
    </source>
</evidence>
<dbReference type="Gene3D" id="2.80.10.50">
    <property type="match status" value="12"/>
</dbReference>
<evidence type="ECO:0000256" key="5">
    <source>
        <dbReference type="SAM" id="MobiDB-lite"/>
    </source>
</evidence>
<proteinExistence type="inferred from homology"/>
<dbReference type="GO" id="GO:0006508">
    <property type="term" value="P:proteolysis"/>
    <property type="evidence" value="ECO:0007669"/>
    <property type="project" value="UniProtKB-KW"/>
</dbReference>
<dbReference type="GeneID" id="92824287"/>
<evidence type="ECO:0000256" key="3">
    <source>
        <dbReference type="ARBA" id="ARBA00022801"/>
    </source>
</evidence>
<sequence>MKSNVIRKLLPVMLMITLTAGIAPVSYAAAEEPAQQTEGVDEEPVQDFENEDADDQISDGNNQTEEAEEVREPEVREPDLNTSEDDSEDTDAVQQDKSEKVKTQTETENMDELAGVYRDVIPDGEYVIGEKGSRQVLDVKNGSKADSANVQAYQSNMTAAQRWKVVHDSKGYLILSNTGSEKALDVNGGIAANGQNVQQYTKNMTAAQKWVAVPNEEGTIILYSALGKKLVLNVTDSNNVEICEKTDTSGTDFAFYSTQTETVKSERTIEDGTYLITNGDQTLTINSGSDGSGVRKVSKDGKSAKKAFYIAYNEKKAAYTICSVYSGRFLDANLGDVVPGAVVSASGTEAGKALQRFWKIEKDENGQMYIRNAANNQMLGSAADGELITVPADDERVVRWTFEQSDFYWSEKEIDTFAATKAEISDLTNGTYQITTSIKTEMTLDVSNGSKNDRAKIQLYESNNTNAQRWKVEATGDGYVRILNIGSGKVLDVSNGTAKSGTAVQQFQSNNSRAQKWIPVKNENGTYTFYSALGRNLVLDVSWAGNANGTQIQIYDSNETPAQMFKVYNTKVVVASEGKVLEDGYYALTSLTNNKMVLDLSGANSANGTKLQMYQSNGTLAQCFEVKYCKDGYYRLRIVATAKTVDLKGGGLIPGTIVQEWQNDDNTKNQRWVIRKNEDGSYTLISAANGLAMDAGKAVSGETVTTQETTESTNQKWQFVPFKASVSEGCYIVESALASQKVIDITNGSTAVNANAQLYSYNKTMAQKWQVRTTEDGYITLQNVGSGLYLTESGNNVCQADNSGDTEAAQWSLEVQMGGGYILINKASGKAIDVSGGNTANGTNIGTYIVNGTKAQAWKFNSASIIETGFYEFAPLTNTGLRMDVAGGSSNNGANVQVYSSNGSYAQRWWVRSAGNGWYTITSCCSAKLLDVQNASTAAGANVQQYQNNGSNAQKWKFVMGEKGIQIVSALGNVVDVKNASGKSGANVQVWSKNSSDAQQWRIYTAARPNKIGWQNPSGYPQVSSKTVVLPSYCTGYFTYVSPSTIAYDATREDCINAFIRRAYEYIGTRYIEPWSSWPGDAVDCSGFVLQCLYATGMDLGIYNPYNHRWQAWQTYNSMNWYRNNTFKPVSTSNMQRGDLIYYNGHVAIYLGNGMMIDSWPNQGVGIHPVSSRGTVIGAARPYV</sequence>
<name>C0B963_9FIRM</name>
<feature type="domain" description="NlpC/P60" evidence="7">
    <location>
        <begin position="1053"/>
        <end position="1184"/>
    </location>
</feature>
<feature type="compositionally biased region" description="Acidic residues" evidence="5">
    <location>
        <begin position="82"/>
        <end position="91"/>
    </location>
</feature>
<feature type="compositionally biased region" description="Basic and acidic residues" evidence="5">
    <location>
        <begin position="94"/>
        <end position="105"/>
    </location>
</feature>
<evidence type="ECO:0000256" key="6">
    <source>
        <dbReference type="SAM" id="SignalP"/>
    </source>
</evidence>
<dbReference type="InterPro" id="IPR000772">
    <property type="entry name" value="Ricin_B_lectin"/>
</dbReference>
<dbReference type="SUPFAM" id="SSF50370">
    <property type="entry name" value="Ricin B-like lectins"/>
    <property type="match status" value="6"/>
</dbReference>
<dbReference type="InterPro" id="IPR038765">
    <property type="entry name" value="Papain-like_cys_pep_sf"/>
</dbReference>
<protein>
    <submittedName>
        <fullName evidence="8">Ricin-type beta-trefoil lectin domain protein</fullName>
    </submittedName>
</protein>
<feature type="chain" id="PRO_5039438538" evidence="6">
    <location>
        <begin position="29"/>
        <end position="1184"/>
    </location>
</feature>
<organism evidence="8 9">
    <name type="scientific">Coprococcus comes ATCC 27758</name>
    <dbReference type="NCBI Taxonomy" id="470146"/>
    <lineage>
        <taxon>Bacteria</taxon>
        <taxon>Bacillati</taxon>
        <taxon>Bacillota</taxon>
        <taxon>Clostridia</taxon>
        <taxon>Lachnospirales</taxon>
        <taxon>Lachnospiraceae</taxon>
        <taxon>Coprococcus</taxon>
    </lineage>
</organism>
<keyword evidence="2" id="KW-0645">Protease</keyword>
<keyword evidence="6" id="KW-0732">Signal</keyword>
<keyword evidence="3" id="KW-0378">Hydrolase</keyword>
<reference evidence="8 9" key="1">
    <citation type="submission" date="2009-02" db="EMBL/GenBank/DDBJ databases">
        <authorList>
            <person name="Fulton L."/>
            <person name="Clifton S."/>
            <person name="Fulton B."/>
            <person name="Xu J."/>
            <person name="Minx P."/>
            <person name="Pepin K.H."/>
            <person name="Johnson M."/>
            <person name="Bhonagiri V."/>
            <person name="Nash W.E."/>
            <person name="Mardis E.R."/>
            <person name="Wilson R.K."/>
        </authorList>
    </citation>
    <scope>NUCLEOTIDE SEQUENCE [LARGE SCALE GENOMIC DNA]</scope>
    <source>
        <strain evidence="8 9">ATCC 27758</strain>
    </source>
</reference>
<evidence type="ECO:0000256" key="2">
    <source>
        <dbReference type="ARBA" id="ARBA00022670"/>
    </source>
</evidence>
<feature type="region of interest" description="Disordered" evidence="5">
    <location>
        <begin position="30"/>
        <end position="108"/>
    </location>
</feature>
<dbReference type="CDD" id="cd00161">
    <property type="entry name" value="beta-trefoil_Ricin-like"/>
    <property type="match status" value="5"/>
</dbReference>
<comment type="caution">
    <text evidence="8">The sequence shown here is derived from an EMBL/GenBank/DDBJ whole genome shotgun (WGS) entry which is preliminary data.</text>
</comment>
<dbReference type="SMART" id="SM00458">
    <property type="entry name" value="RICIN"/>
    <property type="match status" value="6"/>
</dbReference>
<keyword evidence="4" id="KW-0788">Thiol protease</keyword>
<evidence type="ECO:0000259" key="7">
    <source>
        <dbReference type="PROSITE" id="PS51935"/>
    </source>
</evidence>
<dbReference type="GO" id="GO:0030246">
    <property type="term" value="F:carbohydrate binding"/>
    <property type="evidence" value="ECO:0007669"/>
    <property type="project" value="UniProtKB-KW"/>
</dbReference>
<dbReference type="SUPFAM" id="SSF54001">
    <property type="entry name" value="Cysteine proteinases"/>
    <property type="match status" value="1"/>
</dbReference>
<dbReference type="EMBL" id="ABVR01000040">
    <property type="protein sequence ID" value="EEG89815.1"/>
    <property type="molecule type" value="Genomic_DNA"/>
</dbReference>
<dbReference type="Proteomes" id="UP000003793">
    <property type="component" value="Unassembled WGS sequence"/>
</dbReference>
<dbReference type="HOGENOM" id="CLU_272581_0_0_9"/>
<keyword evidence="8" id="KW-0430">Lectin</keyword>
<dbReference type="GO" id="GO:0008234">
    <property type="term" value="F:cysteine-type peptidase activity"/>
    <property type="evidence" value="ECO:0007669"/>
    <property type="project" value="UniProtKB-KW"/>
</dbReference>
<feature type="compositionally biased region" description="Acidic residues" evidence="5">
    <location>
        <begin position="39"/>
        <end position="57"/>
    </location>
</feature>
<reference evidence="8 9" key="2">
    <citation type="submission" date="2009-03" db="EMBL/GenBank/DDBJ databases">
        <title>Draft genome sequence of Coprococcus comes (ATCC 27758).</title>
        <authorList>
            <person name="Sudarsanam P."/>
            <person name="Ley R."/>
            <person name="Guruge J."/>
            <person name="Turnbaugh P.J."/>
            <person name="Mahowald M."/>
            <person name="Liep D."/>
            <person name="Gordon J."/>
        </authorList>
    </citation>
    <scope>NUCLEOTIDE SEQUENCE [LARGE SCALE GENOMIC DNA]</scope>
    <source>
        <strain evidence="8 9">ATCC 27758</strain>
    </source>
</reference>
<dbReference type="InterPro" id="IPR000064">
    <property type="entry name" value="NLP_P60_dom"/>
</dbReference>
<accession>C0B963</accession>
<dbReference type="Gene3D" id="3.90.1720.10">
    <property type="entry name" value="endopeptidase domain like (from Nostoc punctiforme)"/>
    <property type="match status" value="1"/>
</dbReference>
<evidence type="ECO:0000256" key="1">
    <source>
        <dbReference type="ARBA" id="ARBA00007074"/>
    </source>
</evidence>
<evidence type="ECO:0000313" key="9">
    <source>
        <dbReference type="Proteomes" id="UP000003793"/>
    </source>
</evidence>
<feature type="signal peptide" evidence="6">
    <location>
        <begin position="1"/>
        <end position="28"/>
    </location>
</feature>
<dbReference type="Pfam" id="PF14200">
    <property type="entry name" value="RicinB_lectin_2"/>
    <property type="match status" value="7"/>
</dbReference>
<feature type="compositionally biased region" description="Basic and acidic residues" evidence="5">
    <location>
        <begin position="70"/>
        <end position="79"/>
    </location>
</feature>
<dbReference type="PROSITE" id="PS50231">
    <property type="entry name" value="RICIN_B_LECTIN"/>
    <property type="match status" value="4"/>
</dbReference>
<evidence type="ECO:0000256" key="4">
    <source>
        <dbReference type="ARBA" id="ARBA00022807"/>
    </source>
</evidence>